<dbReference type="InterPro" id="IPR027417">
    <property type="entry name" value="P-loop_NTPase"/>
</dbReference>
<comment type="caution">
    <text evidence="10">The sequence shown here is derived from an EMBL/GenBank/DDBJ whole genome shotgun (WGS) entry which is preliminary data.</text>
</comment>
<dbReference type="GO" id="GO:0016887">
    <property type="term" value="F:ATP hydrolysis activity"/>
    <property type="evidence" value="ECO:0007669"/>
    <property type="project" value="InterPro"/>
</dbReference>
<dbReference type="PANTHER" id="PTHR43394:SF1">
    <property type="entry name" value="ATP-BINDING CASSETTE SUB-FAMILY B MEMBER 10, MITOCHONDRIAL"/>
    <property type="match status" value="1"/>
</dbReference>
<evidence type="ECO:0000256" key="6">
    <source>
        <dbReference type="ARBA" id="ARBA00023136"/>
    </source>
</evidence>
<sequence length="585" mass="65973">MKKNYLLLSKEDNWVRPFFKKYKWLLALVLFLGFLTFFAASALMFTSGYLISKSAARPENILMVYVPIVLTRAFGIARPTLRYVERLGSHNWVLKMTSDIRLKLYQAMETRAVKSKSEYQTGNILGILAEDVEHIQNLYLRTIFPAIVALILYSVIVIVLGVFSVPLALLIALLLGVIIFLLPLTAVLVNNARVYRQKAKRHVLYNQLTDAVLGVGDWQYSGRYQEFLNGYNESESLVRDEDKEMNRYSRFESLGKQVIFGLIVIIMFVWAGNYFGKTGEVIYLNWIAAFVLAFFPLIDAFAPISDSVKELPLYEDTVQRLSQLPDTTPPVSKVDDEEEEIIKGSEIIFKEVDFRYNEQSKQLLQNFNLTVSEGEVVAVLGKSGVGKTTLSKLLRGDLLPESGSITIGGIESSELGEEQSEVMGVLNQSPHIFNTTMRNNIRLGNLKATEEDIEEAAHQAGLAPVIEKLPLGLDTVVEEGGKRFSGGEQQRIALARILLQDTPIIIIDEPTIGLDPMTEKQLLETVFEVLKGKTVLWITHHLVGTHYANRIIFLEDGQISMDGSPKTLLEENTKFKELYQLDLYE</sequence>
<feature type="domain" description="ABC transporter" evidence="8">
    <location>
        <begin position="347"/>
        <end position="581"/>
    </location>
</feature>
<evidence type="ECO:0000313" key="10">
    <source>
        <dbReference type="EMBL" id="RSU13715.1"/>
    </source>
</evidence>
<dbReference type="AlphaFoldDB" id="A0A430B060"/>
<proteinExistence type="predicted"/>
<dbReference type="InterPro" id="IPR003593">
    <property type="entry name" value="AAA+_ATPase"/>
</dbReference>
<comment type="subcellular location">
    <subcellularLocation>
        <location evidence="1">Cell membrane</location>
        <topology evidence="1">Multi-pass membrane protein</topology>
    </subcellularLocation>
</comment>
<feature type="transmembrane region" description="Helical" evidence="7">
    <location>
        <begin position="143"/>
        <end position="163"/>
    </location>
</feature>
<feature type="transmembrane region" description="Helical" evidence="7">
    <location>
        <begin position="258"/>
        <end position="276"/>
    </location>
</feature>
<dbReference type="PROSITE" id="PS50929">
    <property type="entry name" value="ABC_TM1F"/>
    <property type="match status" value="1"/>
</dbReference>
<reference evidence="10 11" key="1">
    <citation type="submission" date="2017-05" db="EMBL/GenBank/DDBJ databases">
        <title>Vagococcus spp. assemblies.</title>
        <authorList>
            <person name="Gulvik C.A."/>
        </authorList>
    </citation>
    <scope>NUCLEOTIDE SEQUENCE [LARGE SCALE GENOMIC DNA]</scope>
    <source>
        <strain evidence="10 11">SS1714</strain>
    </source>
</reference>
<evidence type="ECO:0000256" key="2">
    <source>
        <dbReference type="ARBA" id="ARBA00022692"/>
    </source>
</evidence>
<dbReference type="EMBL" id="NGKB01000008">
    <property type="protein sequence ID" value="RSU13715.1"/>
    <property type="molecule type" value="Genomic_DNA"/>
</dbReference>
<dbReference type="CDD" id="cd03247">
    <property type="entry name" value="ABCC_cytochrome_bd"/>
    <property type="match status" value="1"/>
</dbReference>
<dbReference type="OrthoDB" id="9802264at2"/>
<dbReference type="Proteomes" id="UP000288028">
    <property type="component" value="Unassembled WGS sequence"/>
</dbReference>
<dbReference type="Gene3D" id="1.20.1560.10">
    <property type="entry name" value="ABC transporter type 1, transmembrane domain"/>
    <property type="match status" value="1"/>
</dbReference>
<protein>
    <submittedName>
        <fullName evidence="10">Thiol reductant ABC exporter subunit CydC</fullName>
    </submittedName>
</protein>
<keyword evidence="11" id="KW-1185">Reference proteome</keyword>
<name>A0A430B060_9ENTE</name>
<evidence type="ECO:0000256" key="1">
    <source>
        <dbReference type="ARBA" id="ARBA00004651"/>
    </source>
</evidence>
<dbReference type="PROSITE" id="PS00211">
    <property type="entry name" value="ABC_TRANSPORTER_1"/>
    <property type="match status" value="1"/>
</dbReference>
<feature type="transmembrane region" description="Helical" evidence="7">
    <location>
        <begin position="24"/>
        <end position="50"/>
    </location>
</feature>
<evidence type="ECO:0000256" key="7">
    <source>
        <dbReference type="SAM" id="Phobius"/>
    </source>
</evidence>
<evidence type="ECO:0000259" key="9">
    <source>
        <dbReference type="PROSITE" id="PS50929"/>
    </source>
</evidence>
<dbReference type="SUPFAM" id="SSF90123">
    <property type="entry name" value="ABC transporter transmembrane region"/>
    <property type="match status" value="1"/>
</dbReference>
<dbReference type="GO" id="GO:0045454">
    <property type="term" value="P:cell redox homeostasis"/>
    <property type="evidence" value="ECO:0007669"/>
    <property type="project" value="InterPro"/>
</dbReference>
<dbReference type="RefSeq" id="WP_126794644.1">
    <property type="nucleotide sequence ID" value="NZ_CP060720.1"/>
</dbReference>
<dbReference type="InterPro" id="IPR003439">
    <property type="entry name" value="ABC_transporter-like_ATP-bd"/>
</dbReference>
<evidence type="ECO:0000259" key="8">
    <source>
        <dbReference type="PROSITE" id="PS50893"/>
    </source>
</evidence>
<keyword evidence="2 7" id="KW-0812">Transmembrane</keyword>
<gene>
    <name evidence="10" type="ORF">CBF28_09530</name>
</gene>
<dbReference type="GO" id="GO:0015421">
    <property type="term" value="F:ABC-type oligopeptide transporter activity"/>
    <property type="evidence" value="ECO:0007669"/>
    <property type="project" value="TreeGrafter"/>
</dbReference>
<dbReference type="InterPro" id="IPR017871">
    <property type="entry name" value="ABC_transporter-like_CS"/>
</dbReference>
<dbReference type="GO" id="GO:0034775">
    <property type="term" value="P:glutathione transmembrane transport"/>
    <property type="evidence" value="ECO:0007669"/>
    <property type="project" value="InterPro"/>
</dbReference>
<evidence type="ECO:0000256" key="4">
    <source>
        <dbReference type="ARBA" id="ARBA00022840"/>
    </source>
</evidence>
<dbReference type="Gene3D" id="3.40.50.300">
    <property type="entry name" value="P-loop containing nucleotide triphosphate hydrolases"/>
    <property type="match status" value="1"/>
</dbReference>
<dbReference type="SUPFAM" id="SSF52540">
    <property type="entry name" value="P-loop containing nucleoside triphosphate hydrolases"/>
    <property type="match status" value="1"/>
</dbReference>
<dbReference type="GeneID" id="95582052"/>
<evidence type="ECO:0000256" key="3">
    <source>
        <dbReference type="ARBA" id="ARBA00022741"/>
    </source>
</evidence>
<dbReference type="InterPro" id="IPR039421">
    <property type="entry name" value="Type_1_exporter"/>
</dbReference>
<feature type="transmembrane region" description="Helical" evidence="7">
    <location>
        <begin position="169"/>
        <end position="192"/>
    </location>
</feature>
<feature type="domain" description="ABC transmembrane type-1" evidence="9">
    <location>
        <begin position="27"/>
        <end position="313"/>
    </location>
</feature>
<evidence type="ECO:0000313" key="11">
    <source>
        <dbReference type="Proteomes" id="UP000288028"/>
    </source>
</evidence>
<dbReference type="InterPro" id="IPR014223">
    <property type="entry name" value="ABC_CydC/D"/>
</dbReference>
<dbReference type="NCBIfam" id="TIGR02868">
    <property type="entry name" value="CydC"/>
    <property type="match status" value="1"/>
</dbReference>
<evidence type="ECO:0000256" key="5">
    <source>
        <dbReference type="ARBA" id="ARBA00022989"/>
    </source>
</evidence>
<accession>A0A430B060</accession>
<dbReference type="GO" id="GO:0005886">
    <property type="term" value="C:plasma membrane"/>
    <property type="evidence" value="ECO:0007669"/>
    <property type="project" value="UniProtKB-SubCell"/>
</dbReference>
<dbReference type="SMART" id="SM00382">
    <property type="entry name" value="AAA"/>
    <property type="match status" value="1"/>
</dbReference>
<keyword evidence="3" id="KW-0547">Nucleotide-binding</keyword>
<dbReference type="PROSITE" id="PS50893">
    <property type="entry name" value="ABC_TRANSPORTER_2"/>
    <property type="match status" value="1"/>
</dbReference>
<dbReference type="Pfam" id="PF00005">
    <property type="entry name" value="ABC_tran"/>
    <property type="match status" value="1"/>
</dbReference>
<feature type="transmembrane region" description="Helical" evidence="7">
    <location>
        <begin position="62"/>
        <end position="81"/>
    </location>
</feature>
<feature type="transmembrane region" description="Helical" evidence="7">
    <location>
        <begin position="282"/>
        <end position="302"/>
    </location>
</feature>
<keyword evidence="5 7" id="KW-1133">Transmembrane helix</keyword>
<keyword evidence="4" id="KW-0067">ATP-binding</keyword>
<dbReference type="GO" id="GO:0005524">
    <property type="term" value="F:ATP binding"/>
    <property type="evidence" value="ECO:0007669"/>
    <property type="project" value="UniProtKB-KW"/>
</dbReference>
<keyword evidence="6 7" id="KW-0472">Membrane</keyword>
<dbReference type="PANTHER" id="PTHR43394">
    <property type="entry name" value="ATP-DEPENDENT PERMEASE MDL1, MITOCHONDRIAL"/>
    <property type="match status" value="1"/>
</dbReference>
<dbReference type="InterPro" id="IPR011527">
    <property type="entry name" value="ABC1_TM_dom"/>
</dbReference>
<dbReference type="Pfam" id="PF00664">
    <property type="entry name" value="ABC_membrane"/>
    <property type="match status" value="1"/>
</dbReference>
<organism evidence="10 11">
    <name type="scientific">Vagococcus carniphilus</name>
    <dbReference type="NCBI Taxonomy" id="218144"/>
    <lineage>
        <taxon>Bacteria</taxon>
        <taxon>Bacillati</taxon>
        <taxon>Bacillota</taxon>
        <taxon>Bacilli</taxon>
        <taxon>Lactobacillales</taxon>
        <taxon>Enterococcaceae</taxon>
        <taxon>Vagococcus</taxon>
    </lineage>
</organism>
<dbReference type="InterPro" id="IPR036640">
    <property type="entry name" value="ABC1_TM_sf"/>
</dbReference>